<sequence length="178" mass="20185">MIAGKFTRYIPTSGKLLKDSSVIKNLTGMDVIFLQNERGDDWYEIQSKFSQETMKIVYDENGIITSYSLDASSLNPIDSYVAEISETEFPEGIDILGGWKFDGKKLIQINPDPLDEINSKKIRLINEATAVIATLQDAVDLSIATTQEVESLREWKIYRVLLNRVNPNEPDWPLKPTQ</sequence>
<evidence type="ECO:0000313" key="2">
    <source>
        <dbReference type="Proteomes" id="UP000255163"/>
    </source>
</evidence>
<proteinExistence type="predicted"/>
<dbReference type="EMBL" id="UFYI01000007">
    <property type="protein sequence ID" value="STD21298.1"/>
    <property type="molecule type" value="Genomic_DNA"/>
</dbReference>
<dbReference type="Proteomes" id="UP000255163">
    <property type="component" value="Unassembled WGS sequence"/>
</dbReference>
<dbReference type="Pfam" id="PF02413">
    <property type="entry name" value="Caudo_TAP"/>
    <property type="match status" value="1"/>
</dbReference>
<evidence type="ECO:0000313" key="1">
    <source>
        <dbReference type="EMBL" id="STD21298.1"/>
    </source>
</evidence>
<name>A0A376FCX0_ENTAS</name>
<dbReference type="InterPro" id="IPR003458">
    <property type="entry name" value="Phage_T4_Gp38_tail_assem"/>
</dbReference>
<protein>
    <submittedName>
        <fullName evidence="1">Phage tail fiber assembly protein</fullName>
    </submittedName>
</protein>
<reference evidence="1 2" key="1">
    <citation type="submission" date="2018-06" db="EMBL/GenBank/DDBJ databases">
        <authorList>
            <consortium name="Pathogen Informatics"/>
            <person name="Doyle S."/>
        </authorList>
    </citation>
    <scope>NUCLEOTIDE SEQUENCE [LARGE SCALE GENOMIC DNA]</scope>
    <source>
        <strain evidence="1 2">NCTC12123</strain>
    </source>
</reference>
<accession>A0A376FCX0</accession>
<organism evidence="1 2">
    <name type="scientific">Enterobacter asburiae</name>
    <dbReference type="NCBI Taxonomy" id="61645"/>
    <lineage>
        <taxon>Bacteria</taxon>
        <taxon>Pseudomonadati</taxon>
        <taxon>Pseudomonadota</taxon>
        <taxon>Gammaproteobacteria</taxon>
        <taxon>Enterobacterales</taxon>
        <taxon>Enterobacteriaceae</taxon>
        <taxon>Enterobacter</taxon>
        <taxon>Enterobacter cloacae complex</taxon>
    </lineage>
</organism>
<gene>
    <name evidence="1" type="ORF">NCTC12123_02634</name>
</gene>
<dbReference type="AlphaFoldDB" id="A0A376FCX0"/>